<protein>
    <submittedName>
        <fullName evidence="4">CBS domain-containing protein</fullName>
    </submittedName>
</protein>
<dbReference type="Gene3D" id="3.10.580.10">
    <property type="entry name" value="CBS-domain"/>
    <property type="match status" value="1"/>
</dbReference>
<dbReference type="Pfam" id="PF01575">
    <property type="entry name" value="MaoC_dehydratas"/>
    <property type="match status" value="1"/>
</dbReference>
<dbReference type="RefSeq" id="WP_273737823.1">
    <property type="nucleotide sequence ID" value="NZ_JAQIVI010000098.1"/>
</dbReference>
<evidence type="ECO:0000313" key="4">
    <source>
        <dbReference type="EMBL" id="MFC6764763.1"/>
    </source>
</evidence>
<name>A0ABD5SMP4_9EURY</name>
<dbReference type="InterPro" id="IPR002539">
    <property type="entry name" value="MaoC-like_dom"/>
</dbReference>
<feature type="domain" description="CBS" evidence="3">
    <location>
        <begin position="10"/>
        <end position="65"/>
    </location>
</feature>
<dbReference type="Proteomes" id="UP001596383">
    <property type="component" value="Unassembled WGS sequence"/>
</dbReference>
<reference evidence="4 5" key="1">
    <citation type="journal article" date="2019" name="Int. J. Syst. Evol. Microbiol.">
        <title>The Global Catalogue of Microorganisms (GCM) 10K type strain sequencing project: providing services to taxonomists for standard genome sequencing and annotation.</title>
        <authorList>
            <consortium name="The Broad Institute Genomics Platform"/>
            <consortium name="The Broad Institute Genome Sequencing Center for Infectious Disease"/>
            <person name="Wu L."/>
            <person name="Ma J."/>
        </authorList>
    </citation>
    <scope>NUCLEOTIDE SEQUENCE [LARGE SCALE GENOMIC DNA]</scope>
    <source>
        <strain evidence="4 5">LMG 29247</strain>
    </source>
</reference>
<dbReference type="SMART" id="SM00116">
    <property type="entry name" value="CBS"/>
    <property type="match status" value="2"/>
</dbReference>
<dbReference type="PANTHER" id="PTHR43080:SF2">
    <property type="entry name" value="CBS DOMAIN-CONTAINING PROTEIN"/>
    <property type="match status" value="1"/>
</dbReference>
<evidence type="ECO:0000256" key="1">
    <source>
        <dbReference type="ARBA" id="ARBA00023122"/>
    </source>
</evidence>
<dbReference type="EMBL" id="JBHSWV010000098">
    <property type="protein sequence ID" value="MFC6764763.1"/>
    <property type="molecule type" value="Genomic_DNA"/>
</dbReference>
<dbReference type="Pfam" id="PF00571">
    <property type="entry name" value="CBS"/>
    <property type="match status" value="2"/>
</dbReference>
<dbReference type="PROSITE" id="PS51371">
    <property type="entry name" value="CBS"/>
    <property type="match status" value="2"/>
</dbReference>
<dbReference type="AlphaFoldDB" id="A0ABD5SMP4"/>
<keyword evidence="5" id="KW-1185">Reference proteome</keyword>
<dbReference type="InterPro" id="IPR029069">
    <property type="entry name" value="HotDog_dom_sf"/>
</dbReference>
<proteinExistence type="predicted"/>
<evidence type="ECO:0000256" key="2">
    <source>
        <dbReference type="PROSITE-ProRule" id="PRU00703"/>
    </source>
</evidence>
<evidence type="ECO:0000313" key="5">
    <source>
        <dbReference type="Proteomes" id="UP001596383"/>
    </source>
</evidence>
<keyword evidence="1 2" id="KW-0129">CBS domain</keyword>
<gene>
    <name evidence="4" type="ORF">ACFQE6_06920</name>
</gene>
<evidence type="ECO:0000259" key="3">
    <source>
        <dbReference type="PROSITE" id="PS51371"/>
    </source>
</evidence>
<dbReference type="InterPro" id="IPR046342">
    <property type="entry name" value="CBS_dom_sf"/>
</dbReference>
<dbReference type="SUPFAM" id="SSF54631">
    <property type="entry name" value="CBS-domain pair"/>
    <property type="match status" value="1"/>
</dbReference>
<sequence length="224" mass="24370">MVVPVSVEEVMSAVETAPPDDTADAVVRRFVESGHELIVIVDDGEPIGMVTRSDFVSLIASNEPMTQTTHEFMSEPLLSIEPSTSVHQAAEILYEHQISQLPVLDDERLAGLVIATDLSHFVTNATMNDGVSTPTLESNRRKEREWSYEYDDEGGLGVSVGDVVTFTKPITESDIELFAVVSGDKNPLHLDDQFAKRTRFGHRIVHGALASSVISAALAHSPDS</sequence>
<dbReference type="PANTHER" id="PTHR43080">
    <property type="entry name" value="CBS DOMAIN-CONTAINING PROTEIN CBSX3, MITOCHONDRIAL"/>
    <property type="match status" value="1"/>
</dbReference>
<dbReference type="InterPro" id="IPR051257">
    <property type="entry name" value="Diverse_CBS-Domain"/>
</dbReference>
<feature type="domain" description="CBS" evidence="3">
    <location>
        <begin position="73"/>
        <end position="130"/>
    </location>
</feature>
<dbReference type="Gene3D" id="3.10.129.10">
    <property type="entry name" value="Hotdog Thioesterase"/>
    <property type="match status" value="1"/>
</dbReference>
<comment type="caution">
    <text evidence="4">The sequence shown here is derived from an EMBL/GenBank/DDBJ whole genome shotgun (WGS) entry which is preliminary data.</text>
</comment>
<dbReference type="SUPFAM" id="SSF54637">
    <property type="entry name" value="Thioesterase/thiol ester dehydrase-isomerase"/>
    <property type="match status" value="1"/>
</dbReference>
<organism evidence="4 5">
    <name type="scientific">Natrinema soli</name>
    <dbReference type="NCBI Taxonomy" id="1930624"/>
    <lineage>
        <taxon>Archaea</taxon>
        <taxon>Methanobacteriati</taxon>
        <taxon>Methanobacteriota</taxon>
        <taxon>Stenosarchaea group</taxon>
        <taxon>Halobacteria</taxon>
        <taxon>Halobacteriales</taxon>
        <taxon>Natrialbaceae</taxon>
        <taxon>Natrinema</taxon>
    </lineage>
</organism>
<accession>A0ABD5SMP4</accession>
<dbReference type="InterPro" id="IPR000644">
    <property type="entry name" value="CBS_dom"/>
</dbReference>